<organism evidence="14 15">
    <name type="scientific">Loigolactobacillus coryniformis subsp. coryniformis KCTC 3167 = DSM 20001</name>
    <dbReference type="NCBI Taxonomy" id="913848"/>
    <lineage>
        <taxon>Bacteria</taxon>
        <taxon>Bacillati</taxon>
        <taxon>Bacillota</taxon>
        <taxon>Bacilli</taxon>
        <taxon>Lactobacillales</taxon>
        <taxon>Lactobacillaceae</taxon>
        <taxon>Loigolactobacillus</taxon>
    </lineage>
</organism>
<dbReference type="InterPro" id="IPR015421">
    <property type="entry name" value="PyrdxlP-dep_Trfase_major"/>
</dbReference>
<dbReference type="FunFam" id="3.40.640.10:FF:000010">
    <property type="entry name" value="Phosphoserine aminotransferase"/>
    <property type="match status" value="1"/>
</dbReference>
<comment type="caution">
    <text evidence="14">The sequence shown here is derived from an EMBL/GenBank/DDBJ whole genome shotgun (WGS) entry which is preliminary data.</text>
</comment>
<comment type="function">
    <text evidence="1 11">Catalyzes the reversible conversion of 3-phosphohydroxypyruvate to phosphoserine and of 3-hydroxy-2-oxo-4-phosphonooxybutanoate to phosphohydroxythreonine.</text>
</comment>
<feature type="binding site" evidence="11">
    <location>
        <position position="170"/>
    </location>
    <ligand>
        <name>pyridoxal 5'-phosphate</name>
        <dbReference type="ChEBI" id="CHEBI:597326"/>
    </ligand>
</feature>
<evidence type="ECO:0000256" key="7">
    <source>
        <dbReference type="ARBA" id="ARBA00022898"/>
    </source>
</evidence>
<keyword evidence="7 11" id="KW-0663">Pyridoxal phosphate</keyword>
<evidence type="ECO:0000256" key="3">
    <source>
        <dbReference type="ARBA" id="ARBA00006904"/>
    </source>
</evidence>
<dbReference type="Gene3D" id="3.40.640.10">
    <property type="entry name" value="Type I PLP-dependent aspartate aminotransferase-like (Major domain)"/>
    <property type="match status" value="1"/>
</dbReference>
<dbReference type="GeneID" id="65918089"/>
<reference evidence="14 15" key="1">
    <citation type="journal article" date="2015" name="Genome Announc.">
        <title>Expanding the biotechnology potential of lactobacilli through comparative genomics of 213 strains and associated genera.</title>
        <authorList>
            <person name="Sun Z."/>
            <person name="Harris H.M."/>
            <person name="McCann A."/>
            <person name="Guo C."/>
            <person name="Argimon S."/>
            <person name="Zhang W."/>
            <person name="Yang X."/>
            <person name="Jeffery I.B."/>
            <person name="Cooney J.C."/>
            <person name="Kagawa T.F."/>
            <person name="Liu W."/>
            <person name="Song Y."/>
            <person name="Salvetti E."/>
            <person name="Wrobel A."/>
            <person name="Rasinkangas P."/>
            <person name="Parkhill J."/>
            <person name="Rea M.C."/>
            <person name="O'Sullivan O."/>
            <person name="Ritari J."/>
            <person name="Douillard F.P."/>
            <person name="Paul Ross R."/>
            <person name="Yang R."/>
            <person name="Briner A.E."/>
            <person name="Felis G.E."/>
            <person name="de Vos W.M."/>
            <person name="Barrangou R."/>
            <person name="Klaenhammer T.R."/>
            <person name="Caufield P.W."/>
            <person name="Cui Y."/>
            <person name="Zhang H."/>
            <person name="O'Toole P.W."/>
        </authorList>
    </citation>
    <scope>NUCLEOTIDE SEQUENCE [LARGE SCALE GENOMIC DNA]</scope>
    <source>
        <strain evidence="14 15">DSM 20001</strain>
    </source>
</reference>
<comment type="caution">
    <text evidence="11">Lacks conserved residue(s) required for the propagation of feature annotation.</text>
</comment>
<protein>
    <recommendedName>
        <fullName evidence="11">Phosphoserine aminotransferase</fullName>
        <ecNumber evidence="11">2.6.1.52</ecNumber>
    </recommendedName>
    <alternativeName>
        <fullName evidence="11">Phosphohydroxythreonine aminotransferase</fullName>
        <shortName evidence="11">PSAT</shortName>
    </alternativeName>
</protein>
<dbReference type="Proteomes" id="UP000051181">
    <property type="component" value="Unassembled WGS sequence"/>
</dbReference>
<gene>
    <name evidence="11" type="primary">serC</name>
    <name evidence="14" type="ORF">FD22_GL000400</name>
</gene>
<dbReference type="Gene3D" id="3.90.1150.10">
    <property type="entry name" value="Aspartate Aminotransferase, domain 1"/>
    <property type="match status" value="1"/>
</dbReference>
<evidence type="ECO:0000256" key="11">
    <source>
        <dbReference type="HAMAP-Rule" id="MF_00160"/>
    </source>
</evidence>
<dbReference type="InterPro" id="IPR000192">
    <property type="entry name" value="Aminotrans_V_dom"/>
</dbReference>
<evidence type="ECO:0000313" key="15">
    <source>
        <dbReference type="Proteomes" id="UP000051181"/>
    </source>
</evidence>
<feature type="binding site" evidence="11">
    <location>
        <position position="151"/>
    </location>
    <ligand>
        <name>pyridoxal 5'-phosphate</name>
        <dbReference type="ChEBI" id="CHEBI:597326"/>
    </ligand>
</feature>
<keyword evidence="4 11" id="KW-0032">Aminotransferase</keyword>
<dbReference type="HAMAP" id="MF_00160">
    <property type="entry name" value="SerC_aminotrans_5"/>
    <property type="match status" value="1"/>
</dbReference>
<evidence type="ECO:0000313" key="14">
    <source>
        <dbReference type="EMBL" id="KRK18541.1"/>
    </source>
</evidence>
<evidence type="ECO:0000256" key="10">
    <source>
        <dbReference type="ARBA" id="ARBA00049007"/>
    </source>
</evidence>
<evidence type="ECO:0000256" key="4">
    <source>
        <dbReference type="ARBA" id="ARBA00022576"/>
    </source>
</evidence>
<sequence length="358" mass="38878">MQQVYNFAAGPAVLPQPVLKQVQAEFLSYHGSGMSVTEISHRSSLFQDIYHDAEQTLRQLMGLPDNYRILFLQGGASLQFYMLPLNIATKRRAAYVDTGHWSQKAVIEAEKINGMQVDIVASSKASSYTTIPVVPTLTKDYDYVHITTNNTIEGTAFTQLPDVAAPLVADMSSNILAQNYPFEKFGVIYAGAQKNIAPAGLTVVIVRDDLLGQVTGLPTMLDYTLQAQKESAYNTPPVFDIYTAGLVFHWLQDRGGIAGIEKINRAKAGILYDYLAQSKLFSSPVAVAARSLTNVPFMTGDPELDAEFVAAADAAGFKNLKGHRLVGGMRASLYNALPIDAVAALVDSMEKFEKGAGK</sequence>
<dbReference type="eggNOG" id="COG1932">
    <property type="taxonomic scope" value="Bacteria"/>
</dbReference>
<dbReference type="GO" id="GO:0030170">
    <property type="term" value="F:pyridoxal phosphate binding"/>
    <property type="evidence" value="ECO:0007669"/>
    <property type="project" value="UniProtKB-UniRule"/>
</dbReference>
<dbReference type="UniPathway" id="UPA00135">
    <property type="reaction ID" value="UER00197"/>
</dbReference>
<dbReference type="RefSeq" id="WP_010010837.1">
    <property type="nucleotide sequence ID" value="NZ_AZCN01000013.1"/>
</dbReference>
<dbReference type="NCBIfam" id="NF003764">
    <property type="entry name" value="PRK05355.1"/>
    <property type="match status" value="1"/>
</dbReference>
<keyword evidence="11" id="KW-0963">Cytoplasm</keyword>
<dbReference type="PROSITE" id="PS00595">
    <property type="entry name" value="AA_TRANSFER_CLASS_5"/>
    <property type="match status" value="1"/>
</dbReference>
<dbReference type="InterPro" id="IPR015424">
    <property type="entry name" value="PyrdxlP-dep_Trfase"/>
</dbReference>
<dbReference type="InterPro" id="IPR015422">
    <property type="entry name" value="PyrdxlP-dep_Trfase_small"/>
</dbReference>
<name>A0A0R1FA51_9LACO</name>
<dbReference type="GO" id="GO:0004648">
    <property type="term" value="F:O-phospho-L-serine:2-oxoglutarate aminotransferase activity"/>
    <property type="evidence" value="ECO:0007669"/>
    <property type="project" value="UniProtKB-UniRule"/>
</dbReference>
<evidence type="ECO:0000259" key="13">
    <source>
        <dbReference type="Pfam" id="PF00266"/>
    </source>
</evidence>
<keyword evidence="6 11" id="KW-0808">Transferase</keyword>
<comment type="subunit">
    <text evidence="11">Homodimer.</text>
</comment>
<accession>A0A0R1FA51</accession>
<feature type="domain" description="Aminotransferase class V" evidence="13">
    <location>
        <begin position="4"/>
        <end position="343"/>
    </location>
</feature>
<evidence type="ECO:0000256" key="8">
    <source>
        <dbReference type="ARBA" id="ARBA00023299"/>
    </source>
</evidence>
<feature type="binding site" evidence="11">
    <location>
        <begin position="234"/>
        <end position="235"/>
    </location>
    <ligand>
        <name>pyridoxal 5'-phosphate</name>
        <dbReference type="ChEBI" id="CHEBI:597326"/>
    </ligand>
</feature>
<dbReference type="Pfam" id="PF00266">
    <property type="entry name" value="Aminotran_5"/>
    <property type="match status" value="1"/>
</dbReference>
<dbReference type="NCBIfam" id="TIGR01364">
    <property type="entry name" value="serC_1"/>
    <property type="match status" value="1"/>
</dbReference>
<dbReference type="EMBL" id="AZCN01000013">
    <property type="protein sequence ID" value="KRK18541.1"/>
    <property type="molecule type" value="Genomic_DNA"/>
</dbReference>
<dbReference type="PATRIC" id="fig|913848.6.peg.405"/>
<dbReference type="EC" id="2.6.1.52" evidence="11"/>
<comment type="similarity">
    <text evidence="3 11">Belongs to the class-V pyridoxal-phosphate-dependent aminotransferase family. SerC subfamily.</text>
</comment>
<feature type="binding site" evidence="11">
    <location>
        <position position="101"/>
    </location>
    <ligand>
        <name>pyridoxal 5'-phosphate</name>
        <dbReference type="ChEBI" id="CHEBI:597326"/>
    </ligand>
</feature>
<keyword evidence="5 11" id="KW-0028">Amino-acid biosynthesis</keyword>
<feature type="binding site" evidence="11">
    <location>
        <position position="193"/>
    </location>
    <ligand>
        <name>pyridoxal 5'-phosphate</name>
        <dbReference type="ChEBI" id="CHEBI:597326"/>
    </ligand>
</feature>
<proteinExistence type="inferred from homology"/>
<dbReference type="GO" id="GO:0005737">
    <property type="term" value="C:cytoplasm"/>
    <property type="evidence" value="ECO:0007669"/>
    <property type="project" value="UniProtKB-SubCell"/>
</dbReference>
<dbReference type="PIRSF" id="PIRSF000525">
    <property type="entry name" value="SerC"/>
    <property type="match status" value="1"/>
</dbReference>
<keyword evidence="8 11" id="KW-0718">Serine biosynthesis</keyword>
<comment type="subcellular location">
    <subcellularLocation>
        <location evidence="11">Cytoplasm</location>
    </subcellularLocation>
</comment>
<dbReference type="FunFam" id="3.90.1150.10:FF:000006">
    <property type="entry name" value="Phosphoserine aminotransferase"/>
    <property type="match status" value="1"/>
</dbReference>
<comment type="catalytic activity">
    <reaction evidence="9 11">
        <text>4-(phosphooxy)-L-threonine + 2-oxoglutarate = (R)-3-hydroxy-2-oxo-4-phosphooxybutanoate + L-glutamate</text>
        <dbReference type="Rhea" id="RHEA:16573"/>
        <dbReference type="ChEBI" id="CHEBI:16810"/>
        <dbReference type="ChEBI" id="CHEBI:29985"/>
        <dbReference type="ChEBI" id="CHEBI:58452"/>
        <dbReference type="ChEBI" id="CHEBI:58538"/>
        <dbReference type="EC" id="2.6.1.52"/>
    </reaction>
</comment>
<feature type="binding site" evidence="11">
    <location>
        <begin position="76"/>
        <end position="77"/>
    </location>
    <ligand>
        <name>pyridoxal 5'-phosphate</name>
        <dbReference type="ChEBI" id="CHEBI:597326"/>
    </ligand>
</feature>
<comment type="catalytic activity">
    <reaction evidence="10 11 12">
        <text>O-phospho-L-serine + 2-oxoglutarate = 3-phosphooxypyruvate + L-glutamate</text>
        <dbReference type="Rhea" id="RHEA:14329"/>
        <dbReference type="ChEBI" id="CHEBI:16810"/>
        <dbReference type="ChEBI" id="CHEBI:18110"/>
        <dbReference type="ChEBI" id="CHEBI:29985"/>
        <dbReference type="ChEBI" id="CHEBI:57524"/>
        <dbReference type="EC" id="2.6.1.52"/>
    </reaction>
</comment>
<dbReference type="InterPro" id="IPR022278">
    <property type="entry name" value="Pser_aminoTfrase"/>
</dbReference>
<dbReference type="AlphaFoldDB" id="A0A0R1FA51"/>
<evidence type="ECO:0000256" key="2">
    <source>
        <dbReference type="ARBA" id="ARBA00005099"/>
    </source>
</evidence>
<feature type="modified residue" description="N6-(pyridoxal phosphate)lysine" evidence="11">
    <location>
        <position position="194"/>
    </location>
</feature>
<evidence type="ECO:0000256" key="1">
    <source>
        <dbReference type="ARBA" id="ARBA00003483"/>
    </source>
</evidence>
<dbReference type="PANTHER" id="PTHR43247:SF1">
    <property type="entry name" value="PHOSPHOSERINE AMINOTRANSFERASE"/>
    <property type="match status" value="1"/>
</dbReference>
<dbReference type="InterPro" id="IPR020578">
    <property type="entry name" value="Aminotrans_V_PyrdxlP_BS"/>
</dbReference>
<comment type="cofactor">
    <cofactor evidence="11">
        <name>pyridoxal 5'-phosphate</name>
        <dbReference type="ChEBI" id="CHEBI:597326"/>
    </cofactor>
    <text evidence="11">Binds 1 pyridoxal phosphate per subunit.</text>
</comment>
<comment type="pathway">
    <text evidence="2 11 12">Amino-acid biosynthesis; L-serine biosynthesis; L-serine from 3-phospho-D-glycerate: step 2/3.</text>
</comment>
<evidence type="ECO:0000256" key="12">
    <source>
        <dbReference type="RuleBase" id="RU004505"/>
    </source>
</evidence>
<dbReference type="SUPFAM" id="SSF53383">
    <property type="entry name" value="PLP-dependent transferases"/>
    <property type="match status" value="1"/>
</dbReference>
<evidence type="ECO:0000256" key="6">
    <source>
        <dbReference type="ARBA" id="ARBA00022679"/>
    </source>
</evidence>
<feature type="binding site" evidence="11">
    <location>
        <position position="42"/>
    </location>
    <ligand>
        <name>L-glutamate</name>
        <dbReference type="ChEBI" id="CHEBI:29985"/>
    </ligand>
</feature>
<evidence type="ECO:0000256" key="5">
    <source>
        <dbReference type="ARBA" id="ARBA00022605"/>
    </source>
</evidence>
<dbReference type="GO" id="GO:0006564">
    <property type="term" value="P:L-serine biosynthetic process"/>
    <property type="evidence" value="ECO:0007669"/>
    <property type="project" value="UniProtKB-UniRule"/>
</dbReference>
<evidence type="ECO:0000256" key="9">
    <source>
        <dbReference type="ARBA" id="ARBA00047630"/>
    </source>
</evidence>
<dbReference type="PANTHER" id="PTHR43247">
    <property type="entry name" value="PHOSPHOSERINE AMINOTRANSFERASE"/>
    <property type="match status" value="1"/>
</dbReference>